<dbReference type="Proteomes" id="UP000237749">
    <property type="component" value="Unassembled WGS sequence"/>
</dbReference>
<dbReference type="PROSITE" id="PS51677">
    <property type="entry name" value="NODB"/>
    <property type="match status" value="1"/>
</dbReference>
<dbReference type="GO" id="GO:0016810">
    <property type="term" value="F:hydrolase activity, acting on carbon-nitrogen (but not peptide) bonds"/>
    <property type="evidence" value="ECO:0007669"/>
    <property type="project" value="InterPro"/>
</dbReference>
<feature type="domain" description="NodB homology" evidence="2">
    <location>
        <begin position="104"/>
        <end position="297"/>
    </location>
</feature>
<sequence>MGSSKNYRCYLKKLLLVITYSLLSISIIKSIYKINAVSSVQTLDGIIVPIIMYHQVKNSGFGNDVISPSEFESDLKYLKDNNYNTITMTQLIDYVYDKKDLPPNPVILAFDDGYLSTYLNVYPLLKEYNMKIVLSIIGKSVDEFSKVKDENIEYSHVTWDEVKEMQDSGLVEMQNHSYGLHKISKERYGCSQMANETQKHYEEFIGNDLNMLQEKLMEVTGICPTTFTYPYGRYNDNLENIIKKLGFKATVTCKFGVNVINNNPDTLFSLKRIRRAHNQSIGTMLKKGMATVKIPHN</sequence>
<keyword evidence="1" id="KW-0732">Signal</keyword>
<accession>A0A2S6HQ63</accession>
<dbReference type="RefSeq" id="WP_104438115.1">
    <property type="nucleotide sequence ID" value="NZ_PTJA01000009.1"/>
</dbReference>
<comment type="caution">
    <text evidence="3">The sequence shown here is derived from an EMBL/GenBank/DDBJ whole genome shotgun (WGS) entry which is preliminary data.</text>
</comment>
<reference evidence="3 4" key="1">
    <citation type="submission" date="2018-02" db="EMBL/GenBank/DDBJ databases">
        <title>Genomic Encyclopedia of Archaeal and Bacterial Type Strains, Phase II (KMG-II): from individual species to whole genera.</title>
        <authorList>
            <person name="Goeker M."/>
        </authorList>
    </citation>
    <scope>NUCLEOTIDE SEQUENCE [LARGE SCALE GENOMIC DNA]</scope>
    <source>
        <strain evidence="3 4">DSM 3808</strain>
    </source>
</reference>
<evidence type="ECO:0000259" key="2">
    <source>
        <dbReference type="PROSITE" id="PS51677"/>
    </source>
</evidence>
<dbReference type="OrthoDB" id="9778320at2"/>
<dbReference type="CDD" id="cd10969">
    <property type="entry name" value="CE4_Ecf1_like_5s"/>
    <property type="match status" value="1"/>
</dbReference>
<dbReference type="AlphaFoldDB" id="A0A2S6HQ63"/>
<name>A0A2S6HQ63_9FIRM</name>
<evidence type="ECO:0000313" key="3">
    <source>
        <dbReference type="EMBL" id="PPK79702.1"/>
    </source>
</evidence>
<dbReference type="Pfam" id="PF01522">
    <property type="entry name" value="Polysacc_deac_1"/>
    <property type="match status" value="1"/>
</dbReference>
<gene>
    <name evidence="3" type="ORF">BXY41_109181</name>
</gene>
<dbReference type="InterPro" id="IPR011330">
    <property type="entry name" value="Glyco_hydro/deAcase_b/a-brl"/>
</dbReference>
<dbReference type="InterPro" id="IPR002509">
    <property type="entry name" value="NODB_dom"/>
</dbReference>
<dbReference type="SUPFAM" id="SSF88713">
    <property type="entry name" value="Glycoside hydrolase/deacetylase"/>
    <property type="match status" value="1"/>
</dbReference>
<dbReference type="PANTHER" id="PTHR34216">
    <property type="match status" value="1"/>
</dbReference>
<dbReference type="PANTHER" id="PTHR34216:SF7">
    <property type="entry name" value="POLY-BETA-1,6-N-ACETYL-D-GLUCOSAMINE N-DEACETYLASE"/>
    <property type="match status" value="1"/>
</dbReference>
<protein>
    <submittedName>
        <fullName evidence="3">Polysaccharide deacetylase</fullName>
    </submittedName>
</protein>
<evidence type="ECO:0000313" key="4">
    <source>
        <dbReference type="Proteomes" id="UP000237749"/>
    </source>
</evidence>
<dbReference type="Gene3D" id="3.20.20.370">
    <property type="entry name" value="Glycoside hydrolase/deacetylase"/>
    <property type="match status" value="1"/>
</dbReference>
<proteinExistence type="predicted"/>
<dbReference type="GO" id="GO:0005975">
    <property type="term" value="P:carbohydrate metabolic process"/>
    <property type="evidence" value="ECO:0007669"/>
    <property type="project" value="InterPro"/>
</dbReference>
<dbReference type="EMBL" id="PTJA01000009">
    <property type="protein sequence ID" value="PPK79702.1"/>
    <property type="molecule type" value="Genomic_DNA"/>
</dbReference>
<organism evidence="3 4">
    <name type="scientific">Lacrimispora xylanisolvens</name>
    <dbReference type="NCBI Taxonomy" id="384636"/>
    <lineage>
        <taxon>Bacteria</taxon>
        <taxon>Bacillati</taxon>
        <taxon>Bacillota</taxon>
        <taxon>Clostridia</taxon>
        <taxon>Lachnospirales</taxon>
        <taxon>Lachnospiraceae</taxon>
        <taxon>Lacrimispora</taxon>
    </lineage>
</organism>
<dbReference type="InterPro" id="IPR051398">
    <property type="entry name" value="Polysacch_Deacetylase"/>
</dbReference>
<evidence type="ECO:0000256" key="1">
    <source>
        <dbReference type="ARBA" id="ARBA00022729"/>
    </source>
</evidence>
<keyword evidence="4" id="KW-1185">Reference proteome</keyword>